<protein>
    <recommendedName>
        <fullName evidence="3">Endonuclease/exonuclease/phosphatase domain-containing protein</fullName>
    </recommendedName>
</protein>
<dbReference type="CDD" id="cd09076">
    <property type="entry name" value="L1-EN"/>
    <property type="match status" value="1"/>
</dbReference>
<dbReference type="InterPro" id="IPR036691">
    <property type="entry name" value="Endo/exonu/phosph_ase_sf"/>
</dbReference>
<accession>A0A9Q1GXB4</accession>
<sequence length="221" mass="25331">MMSAVDAQSGAMKLFFLMAPIKARGWLFFLGQVFHLLVSKKIIDIHGRFIILDVNVNNVIFSLVCVYGPNTDNALFVHTVYNHLESFQCDNIICGGDFNFVFNLTLDKYGGVQNTNFKARDACLSYLDKFSLDDVWRTRNPLSTSFTWTSDIDNIRCRLDFFLISKKLVNKVIDCYFQPPLQSDHSIVILQCDISSEPRGPGYWNFNNSLLLDLLYIELIN</sequence>
<name>A0A9Q1GXB4_HOLLE</name>
<gene>
    <name evidence="1" type="ORF">HOLleu_30788</name>
</gene>
<evidence type="ECO:0000313" key="1">
    <source>
        <dbReference type="EMBL" id="KAJ8028527.1"/>
    </source>
</evidence>
<dbReference type="Gene3D" id="3.60.10.10">
    <property type="entry name" value="Endonuclease/exonuclease/phosphatase"/>
    <property type="match status" value="1"/>
</dbReference>
<dbReference type="Proteomes" id="UP001152320">
    <property type="component" value="Chromosome 15"/>
</dbReference>
<comment type="caution">
    <text evidence="1">The sequence shown here is derived from an EMBL/GenBank/DDBJ whole genome shotgun (WGS) entry which is preliminary data.</text>
</comment>
<organism evidence="1 2">
    <name type="scientific">Holothuria leucospilota</name>
    <name type="common">Black long sea cucumber</name>
    <name type="synonym">Mertensiothuria leucospilota</name>
    <dbReference type="NCBI Taxonomy" id="206669"/>
    <lineage>
        <taxon>Eukaryota</taxon>
        <taxon>Metazoa</taxon>
        <taxon>Echinodermata</taxon>
        <taxon>Eleutherozoa</taxon>
        <taxon>Echinozoa</taxon>
        <taxon>Holothuroidea</taxon>
        <taxon>Aspidochirotacea</taxon>
        <taxon>Aspidochirotida</taxon>
        <taxon>Holothuriidae</taxon>
        <taxon>Holothuria</taxon>
    </lineage>
</organism>
<dbReference type="SUPFAM" id="SSF56219">
    <property type="entry name" value="DNase I-like"/>
    <property type="match status" value="1"/>
</dbReference>
<evidence type="ECO:0008006" key="3">
    <source>
        <dbReference type="Google" id="ProtNLM"/>
    </source>
</evidence>
<reference evidence="1" key="1">
    <citation type="submission" date="2021-10" db="EMBL/GenBank/DDBJ databases">
        <title>Tropical sea cucumber genome reveals ecological adaptation and Cuvierian tubules defense mechanism.</title>
        <authorList>
            <person name="Chen T."/>
        </authorList>
    </citation>
    <scope>NUCLEOTIDE SEQUENCE</scope>
    <source>
        <strain evidence="1">Nanhai2018</strain>
        <tissue evidence="1">Muscle</tissue>
    </source>
</reference>
<keyword evidence="2" id="KW-1185">Reference proteome</keyword>
<dbReference type="EMBL" id="JAIZAY010000015">
    <property type="protein sequence ID" value="KAJ8028527.1"/>
    <property type="molecule type" value="Genomic_DNA"/>
</dbReference>
<dbReference type="OrthoDB" id="498125at2759"/>
<dbReference type="AlphaFoldDB" id="A0A9Q1GXB4"/>
<proteinExistence type="predicted"/>
<evidence type="ECO:0000313" key="2">
    <source>
        <dbReference type="Proteomes" id="UP001152320"/>
    </source>
</evidence>